<keyword evidence="3" id="KW-1185">Reference proteome</keyword>
<feature type="non-terminal residue" evidence="2">
    <location>
        <position position="1"/>
    </location>
</feature>
<name>A0ABU6RPP3_9FABA</name>
<evidence type="ECO:0000256" key="1">
    <source>
        <dbReference type="SAM" id="MobiDB-lite"/>
    </source>
</evidence>
<sequence length="135" mass="15507">PLRNSPYILTRDKDAHSKKLYQNTEDRNAHESNEHCAKKNEKTKAEAIMQKLLRPDERFLNKLCSPGQARRMPINAKTTDGKYIGKKASSCFVLPRRSFSQTIPDWMTMAFKVHDDMYLTAEEVAVAAYVFGPEK</sequence>
<proteinExistence type="predicted"/>
<evidence type="ECO:0000313" key="2">
    <source>
        <dbReference type="EMBL" id="MED6125633.1"/>
    </source>
</evidence>
<dbReference type="Proteomes" id="UP001341840">
    <property type="component" value="Unassembled WGS sequence"/>
</dbReference>
<accession>A0ABU6RPP3</accession>
<dbReference type="EMBL" id="JASCZI010031002">
    <property type="protein sequence ID" value="MED6125633.1"/>
    <property type="molecule type" value="Genomic_DNA"/>
</dbReference>
<evidence type="ECO:0000313" key="3">
    <source>
        <dbReference type="Proteomes" id="UP001341840"/>
    </source>
</evidence>
<organism evidence="2 3">
    <name type="scientific">Stylosanthes scabra</name>
    <dbReference type="NCBI Taxonomy" id="79078"/>
    <lineage>
        <taxon>Eukaryota</taxon>
        <taxon>Viridiplantae</taxon>
        <taxon>Streptophyta</taxon>
        <taxon>Embryophyta</taxon>
        <taxon>Tracheophyta</taxon>
        <taxon>Spermatophyta</taxon>
        <taxon>Magnoliopsida</taxon>
        <taxon>eudicotyledons</taxon>
        <taxon>Gunneridae</taxon>
        <taxon>Pentapetalae</taxon>
        <taxon>rosids</taxon>
        <taxon>fabids</taxon>
        <taxon>Fabales</taxon>
        <taxon>Fabaceae</taxon>
        <taxon>Papilionoideae</taxon>
        <taxon>50 kb inversion clade</taxon>
        <taxon>dalbergioids sensu lato</taxon>
        <taxon>Dalbergieae</taxon>
        <taxon>Pterocarpus clade</taxon>
        <taxon>Stylosanthes</taxon>
    </lineage>
</organism>
<protein>
    <submittedName>
        <fullName evidence="2">Uncharacterized protein</fullName>
    </submittedName>
</protein>
<comment type="caution">
    <text evidence="2">The sequence shown here is derived from an EMBL/GenBank/DDBJ whole genome shotgun (WGS) entry which is preliminary data.</text>
</comment>
<feature type="region of interest" description="Disordered" evidence="1">
    <location>
        <begin position="1"/>
        <end position="41"/>
    </location>
</feature>
<gene>
    <name evidence="2" type="ORF">PIB30_070459</name>
</gene>
<reference evidence="2 3" key="1">
    <citation type="journal article" date="2023" name="Plants (Basel)">
        <title>Bridging the Gap: Combining Genomics and Transcriptomics Approaches to Understand Stylosanthes scabra, an Orphan Legume from the Brazilian Caatinga.</title>
        <authorList>
            <person name="Ferreira-Neto J.R.C."/>
            <person name="da Silva M.D."/>
            <person name="Binneck E."/>
            <person name="de Melo N.F."/>
            <person name="da Silva R.H."/>
            <person name="de Melo A.L.T.M."/>
            <person name="Pandolfi V."/>
            <person name="Bustamante F.O."/>
            <person name="Brasileiro-Vidal A.C."/>
            <person name="Benko-Iseppon A.M."/>
        </authorList>
    </citation>
    <scope>NUCLEOTIDE SEQUENCE [LARGE SCALE GENOMIC DNA]</scope>
    <source>
        <tissue evidence="2">Leaves</tissue>
    </source>
</reference>
<feature type="compositionally biased region" description="Basic and acidic residues" evidence="1">
    <location>
        <begin position="24"/>
        <end position="41"/>
    </location>
</feature>